<evidence type="ECO:0008006" key="4">
    <source>
        <dbReference type="Google" id="ProtNLM"/>
    </source>
</evidence>
<organism evidence="2 3">
    <name type="scientific">Alteracholeplasma palmae (strain ATCC 49389 / J233)</name>
    <name type="common">Acholeplasma palmae</name>
    <dbReference type="NCBI Taxonomy" id="1318466"/>
    <lineage>
        <taxon>Bacteria</taxon>
        <taxon>Bacillati</taxon>
        <taxon>Mycoplasmatota</taxon>
        <taxon>Mollicutes</taxon>
        <taxon>Acholeplasmatales</taxon>
        <taxon>Acholeplasmataceae</taxon>
        <taxon>Acholeplasma</taxon>
    </lineage>
</organism>
<evidence type="ECO:0000256" key="1">
    <source>
        <dbReference type="SAM" id="SignalP"/>
    </source>
</evidence>
<gene>
    <name evidence="2" type="ORF">BN85408980</name>
</gene>
<dbReference type="KEGG" id="apal:BN85408980"/>
<dbReference type="Proteomes" id="UP000032740">
    <property type="component" value="Chromosome"/>
</dbReference>
<dbReference type="OrthoDB" id="384237at2"/>
<keyword evidence="3" id="KW-1185">Reference proteome</keyword>
<dbReference type="PROSITE" id="PS51257">
    <property type="entry name" value="PROKAR_LIPOPROTEIN"/>
    <property type="match status" value="1"/>
</dbReference>
<dbReference type="AlphaFoldDB" id="U4KQB1"/>
<keyword evidence="1" id="KW-0732">Signal</keyword>
<reference evidence="2 3" key="1">
    <citation type="journal article" date="2013" name="J. Mol. Microbiol. Biotechnol.">
        <title>Analysis of the Complete Genomes of Acholeplasma brassicae , A. palmae and A. laidlawii and Their Comparison to the Obligate Parasites from ' Candidatus Phytoplasma'.</title>
        <authorList>
            <person name="Kube M."/>
            <person name="Siewert C."/>
            <person name="Migdoll A.M."/>
            <person name="Duduk B."/>
            <person name="Holz S."/>
            <person name="Rabus R."/>
            <person name="Seemuller E."/>
            <person name="Mitrovic J."/>
            <person name="Muller I."/>
            <person name="Buttner C."/>
            <person name="Reinhardt R."/>
        </authorList>
    </citation>
    <scope>NUCLEOTIDE SEQUENCE [LARGE SCALE GENOMIC DNA]</scope>
    <source>
        <strain evidence="2 3">J233</strain>
    </source>
</reference>
<evidence type="ECO:0000313" key="2">
    <source>
        <dbReference type="EMBL" id="CCV64475.1"/>
    </source>
</evidence>
<protein>
    <recommendedName>
        <fullName evidence="4">Lipoprotein</fullName>
    </recommendedName>
</protein>
<dbReference type="EMBL" id="FO681347">
    <property type="protein sequence ID" value="CCV64475.1"/>
    <property type="molecule type" value="Genomic_DNA"/>
</dbReference>
<feature type="signal peptide" evidence="1">
    <location>
        <begin position="1"/>
        <end position="20"/>
    </location>
</feature>
<feature type="chain" id="PRO_5004650642" description="Lipoprotein" evidence="1">
    <location>
        <begin position="21"/>
        <end position="371"/>
    </location>
</feature>
<accession>U4KQB1</accession>
<evidence type="ECO:0000313" key="3">
    <source>
        <dbReference type="Proteomes" id="UP000032740"/>
    </source>
</evidence>
<dbReference type="Gene3D" id="3.90.1010.20">
    <property type="match status" value="2"/>
</dbReference>
<name>U4KQB1_ALTPJ</name>
<proteinExistence type="predicted"/>
<sequence length="371" mass="41491">MKIKKLLLSFLFVTSLLLLAACGSKTEYYFAQATPNQNSEWVSYVIVEKQGNKITDVKWNAYHIAGDLAGWNYLSKQNYNGKDKYTQSKEGIYMMTSDETTGKKLKWHEQADLLSKKLIETQDYNDRKPVPAGASISSDDFYVLVEKALSSPAVQKGSYVDGFHYISLKDTASDRTVTSYWDPIENKVLSDTFKAYKFGSFVVVNGTIVLAYYNEAYTGYLVDFDADGKAINHVYQEDGKEVKKAIAKVEVSETVTTTTKEIGRETIIDPETNKKTVIVTTETTTETNEVKSILKSKKLTKNQLGLSYLMKKPNGPATYEFFEAAKFAGDYLIENQNLDVAFNTSGKTDAIAGVTITAKDFQTIALKIPKK</sequence>
<dbReference type="RefSeq" id="WP_026659955.1">
    <property type="nucleotide sequence ID" value="NC_022538.1"/>
</dbReference>
<dbReference type="HOGENOM" id="CLU_865024_0_0_14"/>